<dbReference type="EMBL" id="VSRR010120433">
    <property type="protein sequence ID" value="MPC99898.1"/>
    <property type="molecule type" value="Genomic_DNA"/>
</dbReference>
<feature type="compositionally biased region" description="Pro residues" evidence="1">
    <location>
        <begin position="78"/>
        <end position="87"/>
    </location>
</feature>
<keyword evidence="3" id="KW-1185">Reference proteome</keyword>
<dbReference type="AlphaFoldDB" id="A0A5B7K3Z4"/>
<name>A0A5B7K3Z4_PORTR</name>
<evidence type="ECO:0000313" key="3">
    <source>
        <dbReference type="Proteomes" id="UP000324222"/>
    </source>
</evidence>
<gene>
    <name evidence="2" type="ORF">E2C01_095343</name>
</gene>
<dbReference type="Proteomes" id="UP000324222">
    <property type="component" value="Unassembled WGS sequence"/>
</dbReference>
<feature type="region of interest" description="Disordered" evidence="1">
    <location>
        <begin position="1"/>
        <end position="36"/>
    </location>
</feature>
<organism evidence="2 3">
    <name type="scientific">Portunus trituberculatus</name>
    <name type="common">Swimming crab</name>
    <name type="synonym">Neptunus trituberculatus</name>
    <dbReference type="NCBI Taxonomy" id="210409"/>
    <lineage>
        <taxon>Eukaryota</taxon>
        <taxon>Metazoa</taxon>
        <taxon>Ecdysozoa</taxon>
        <taxon>Arthropoda</taxon>
        <taxon>Crustacea</taxon>
        <taxon>Multicrustacea</taxon>
        <taxon>Malacostraca</taxon>
        <taxon>Eumalacostraca</taxon>
        <taxon>Eucarida</taxon>
        <taxon>Decapoda</taxon>
        <taxon>Pleocyemata</taxon>
        <taxon>Brachyura</taxon>
        <taxon>Eubrachyura</taxon>
        <taxon>Portunoidea</taxon>
        <taxon>Portunidae</taxon>
        <taxon>Portuninae</taxon>
        <taxon>Portunus</taxon>
    </lineage>
</organism>
<comment type="caution">
    <text evidence="2">The sequence shown here is derived from an EMBL/GenBank/DDBJ whole genome shotgun (WGS) entry which is preliminary data.</text>
</comment>
<evidence type="ECO:0000256" key="1">
    <source>
        <dbReference type="SAM" id="MobiDB-lite"/>
    </source>
</evidence>
<protein>
    <submittedName>
        <fullName evidence="2">Uncharacterized protein</fullName>
    </submittedName>
</protein>
<evidence type="ECO:0000313" key="2">
    <source>
        <dbReference type="EMBL" id="MPC99898.1"/>
    </source>
</evidence>
<feature type="compositionally biased region" description="Low complexity" evidence="1">
    <location>
        <begin position="61"/>
        <end position="77"/>
    </location>
</feature>
<sequence>MTKQAGPRHPPAGPRALTPHSPLHTHTVRPNTACRATGHPEKFNYLVINMLEVSVALSSSSLFPSSSSSSSPSSFPFLFPPASSPQL</sequence>
<proteinExistence type="predicted"/>
<reference evidence="2 3" key="1">
    <citation type="submission" date="2019-05" db="EMBL/GenBank/DDBJ databases">
        <title>Another draft genome of Portunus trituberculatus and its Hox gene families provides insights of decapod evolution.</title>
        <authorList>
            <person name="Jeong J.-H."/>
            <person name="Song I."/>
            <person name="Kim S."/>
            <person name="Choi T."/>
            <person name="Kim D."/>
            <person name="Ryu S."/>
            <person name="Kim W."/>
        </authorList>
    </citation>
    <scope>NUCLEOTIDE SEQUENCE [LARGE SCALE GENOMIC DNA]</scope>
    <source>
        <tissue evidence="2">Muscle</tissue>
    </source>
</reference>
<accession>A0A5B7K3Z4</accession>
<feature type="region of interest" description="Disordered" evidence="1">
    <location>
        <begin position="61"/>
        <end position="87"/>
    </location>
</feature>